<feature type="domain" description="TauD/TfdA-like" evidence="4">
    <location>
        <begin position="46"/>
        <end position="307"/>
    </location>
</feature>
<dbReference type="Gene3D" id="3.60.130.10">
    <property type="entry name" value="Clavaminate synthase-like"/>
    <property type="match status" value="1"/>
</dbReference>
<dbReference type="Pfam" id="PF02668">
    <property type="entry name" value="TauD"/>
    <property type="match status" value="1"/>
</dbReference>
<dbReference type="PANTHER" id="PTHR10696:SF56">
    <property type="entry name" value="TAUD_TFDA-LIKE DOMAIN-CONTAINING PROTEIN"/>
    <property type="match status" value="1"/>
</dbReference>
<protein>
    <submittedName>
        <fullName evidence="5">TauD/TfdA family dioxygenase</fullName>
    </submittedName>
</protein>
<dbReference type="SUPFAM" id="SSF51197">
    <property type="entry name" value="Clavaminate synthase-like"/>
    <property type="match status" value="1"/>
</dbReference>
<dbReference type="PANTHER" id="PTHR10696">
    <property type="entry name" value="GAMMA-BUTYROBETAINE HYDROXYLASE-RELATED"/>
    <property type="match status" value="1"/>
</dbReference>
<dbReference type="RefSeq" id="WP_290319872.1">
    <property type="nucleotide sequence ID" value="NZ_JAUFPN010000197.1"/>
</dbReference>
<evidence type="ECO:0000313" key="6">
    <source>
        <dbReference type="Proteomes" id="UP001529369"/>
    </source>
</evidence>
<keyword evidence="6" id="KW-1185">Reference proteome</keyword>
<name>A0ABT8ADR7_9PROT</name>
<sequence length="358" mass="38566">MSRTPLPGAWTGAKLERSGQWLRAFDDGHRAEIAAALAAVTAAGLPETGFGRADFPLDRTATLLAEVAGELETGCGAVRLQGLDVERYDEAALRRIFWGIGAHLGVALYQNSQGEIMGAVRDEGGTMPAPGKVLDSRARARSTGPLRFHTDRCDVIALLAARNSKAGGISKLASIKTIHNEMLRRRPDLLELLFQPYWRRRAEDIEAAKLGRFVALPVFGLRDGQLTSQYSRTFVEQAQEDPGIPRLTAAQDEALDLLAEIAEASCLHAPFAPGDIQLLNNHVVYHGRTAYENDAAAGQERLLLRLWLAMPGSRALPPGFETYWGDTAAGVVRGGTLQADGRRSPGVSAAARMVPALA</sequence>
<evidence type="ECO:0000313" key="5">
    <source>
        <dbReference type="EMBL" id="MDN3567805.1"/>
    </source>
</evidence>
<comment type="cofactor">
    <cofactor evidence="1">
        <name>Fe(2+)</name>
        <dbReference type="ChEBI" id="CHEBI:29033"/>
    </cofactor>
</comment>
<proteinExistence type="predicted"/>
<evidence type="ECO:0000256" key="2">
    <source>
        <dbReference type="ARBA" id="ARBA00023002"/>
    </source>
</evidence>
<keyword evidence="2" id="KW-0560">Oxidoreductase</keyword>
<reference evidence="6" key="1">
    <citation type="journal article" date="2019" name="Int. J. Syst. Evol. Microbiol.">
        <title>The Global Catalogue of Microorganisms (GCM) 10K type strain sequencing project: providing services to taxonomists for standard genome sequencing and annotation.</title>
        <authorList>
            <consortium name="The Broad Institute Genomics Platform"/>
            <consortium name="The Broad Institute Genome Sequencing Center for Infectious Disease"/>
            <person name="Wu L."/>
            <person name="Ma J."/>
        </authorList>
    </citation>
    <scope>NUCLEOTIDE SEQUENCE [LARGE SCALE GENOMIC DNA]</scope>
    <source>
        <strain evidence="6">CECT 7131</strain>
    </source>
</reference>
<dbReference type="EMBL" id="JAUFPN010000197">
    <property type="protein sequence ID" value="MDN3567805.1"/>
    <property type="molecule type" value="Genomic_DNA"/>
</dbReference>
<evidence type="ECO:0000256" key="1">
    <source>
        <dbReference type="ARBA" id="ARBA00001954"/>
    </source>
</evidence>
<dbReference type="InterPro" id="IPR003819">
    <property type="entry name" value="TauD/TfdA-like"/>
</dbReference>
<keyword evidence="3" id="KW-0045">Antibiotic biosynthesis</keyword>
<keyword evidence="5" id="KW-0223">Dioxygenase</keyword>
<comment type="caution">
    <text evidence="5">The sequence shown here is derived from an EMBL/GenBank/DDBJ whole genome shotgun (WGS) entry which is preliminary data.</text>
</comment>
<dbReference type="GO" id="GO:0051213">
    <property type="term" value="F:dioxygenase activity"/>
    <property type="evidence" value="ECO:0007669"/>
    <property type="project" value="UniProtKB-KW"/>
</dbReference>
<gene>
    <name evidence="5" type="ORF">QWZ14_25785</name>
</gene>
<dbReference type="Proteomes" id="UP001529369">
    <property type="component" value="Unassembled WGS sequence"/>
</dbReference>
<dbReference type="InterPro" id="IPR042098">
    <property type="entry name" value="TauD-like_sf"/>
</dbReference>
<organism evidence="5 6">
    <name type="scientific">Paeniroseomonas aquatica</name>
    <dbReference type="NCBI Taxonomy" id="373043"/>
    <lineage>
        <taxon>Bacteria</taxon>
        <taxon>Pseudomonadati</taxon>
        <taxon>Pseudomonadota</taxon>
        <taxon>Alphaproteobacteria</taxon>
        <taxon>Acetobacterales</taxon>
        <taxon>Acetobacteraceae</taxon>
        <taxon>Paeniroseomonas</taxon>
    </lineage>
</organism>
<evidence type="ECO:0000259" key="4">
    <source>
        <dbReference type="Pfam" id="PF02668"/>
    </source>
</evidence>
<dbReference type="InterPro" id="IPR050411">
    <property type="entry name" value="AlphaKG_dependent_hydroxylases"/>
</dbReference>
<evidence type="ECO:0000256" key="3">
    <source>
        <dbReference type="ARBA" id="ARBA00023194"/>
    </source>
</evidence>
<accession>A0ABT8ADR7</accession>